<protein>
    <submittedName>
        <fullName evidence="1">Uncharacterized protein</fullName>
    </submittedName>
</protein>
<dbReference type="EMBL" id="LWSA01000351">
    <property type="protein sequence ID" value="OCX67464.1"/>
    <property type="molecule type" value="Genomic_DNA"/>
</dbReference>
<accession>A0A1C2HUN7</accession>
<sequence>MQITTYGLDLAKKVMQLHWVDMETGEIHRKQMKRRALLEFFANRQPDIVAMEACIIRGRVGCVCQADPAPVIQGKR</sequence>
<name>A0A1C2HUN7_ACITH</name>
<comment type="caution">
    <text evidence="1">The sequence shown here is derived from an EMBL/GenBank/DDBJ whole genome shotgun (WGS) entry which is preliminary data.</text>
</comment>
<keyword evidence="4" id="KW-1185">Reference proteome</keyword>
<evidence type="ECO:0000313" key="4">
    <source>
        <dbReference type="Proteomes" id="UP000095008"/>
    </source>
</evidence>
<gene>
    <name evidence="2" type="ORF">A6M23_00895</name>
    <name evidence="1" type="ORF">A6P07_20170</name>
</gene>
<dbReference type="Proteomes" id="UP000095008">
    <property type="component" value="Unassembled WGS sequence"/>
</dbReference>
<dbReference type="Proteomes" id="UP000094893">
    <property type="component" value="Unassembled WGS sequence"/>
</dbReference>
<dbReference type="EMBL" id="LWRY01000007">
    <property type="protein sequence ID" value="OCX76066.1"/>
    <property type="molecule type" value="Genomic_DNA"/>
</dbReference>
<reference evidence="1 3" key="1">
    <citation type="journal article" date="2016" name="Int. J. Mol. Sci.">
        <title>Comparative genomics of the extreme acidophile Acidithiobacillus thiooxidans reveals intraspecific divergence and niche adaptation.</title>
        <authorList>
            <person name="Zhang X."/>
            <person name="Feng X."/>
            <person name="Tao J."/>
            <person name="Ma L."/>
            <person name="Xiao Y."/>
            <person name="Liang Y."/>
            <person name="Liu X."/>
            <person name="Yin H."/>
        </authorList>
    </citation>
    <scope>NUCLEOTIDE SEQUENCE [LARGE SCALE GENOMIC DNA]</scope>
    <source>
        <strain evidence="1 3">A02</strain>
        <strain evidence="2">DXS-W</strain>
    </source>
</reference>
<dbReference type="AlphaFoldDB" id="A0A1C2HUN7"/>
<evidence type="ECO:0000313" key="2">
    <source>
        <dbReference type="EMBL" id="OCX76066.1"/>
    </source>
</evidence>
<evidence type="ECO:0000313" key="1">
    <source>
        <dbReference type="EMBL" id="OCX67464.1"/>
    </source>
</evidence>
<organism evidence="1 3">
    <name type="scientific">Acidithiobacillus thiooxidans</name>
    <name type="common">Thiobacillus thiooxidans</name>
    <dbReference type="NCBI Taxonomy" id="930"/>
    <lineage>
        <taxon>Bacteria</taxon>
        <taxon>Pseudomonadati</taxon>
        <taxon>Pseudomonadota</taxon>
        <taxon>Acidithiobacillia</taxon>
        <taxon>Acidithiobacillales</taxon>
        <taxon>Acidithiobacillaceae</taxon>
        <taxon>Acidithiobacillus</taxon>
    </lineage>
</organism>
<evidence type="ECO:0000313" key="3">
    <source>
        <dbReference type="Proteomes" id="UP000094893"/>
    </source>
</evidence>
<dbReference type="STRING" id="930.GCA_002079865_02760"/>
<proteinExistence type="predicted"/>